<dbReference type="SUPFAM" id="SSF48013">
    <property type="entry name" value="NusB-like"/>
    <property type="match status" value="1"/>
</dbReference>
<keyword evidence="8 13" id="KW-0949">S-adenosyl-L-methionine</keyword>
<comment type="catalytic activity">
    <reaction evidence="12">
        <text>cytidine(967) in 16S rRNA + S-adenosyl-L-methionine = 5-methylcytidine(967) in 16S rRNA + S-adenosyl-L-homocysteine + H(+)</text>
        <dbReference type="Rhea" id="RHEA:42748"/>
        <dbReference type="Rhea" id="RHEA-COMP:10219"/>
        <dbReference type="Rhea" id="RHEA-COMP:10220"/>
        <dbReference type="ChEBI" id="CHEBI:15378"/>
        <dbReference type="ChEBI" id="CHEBI:57856"/>
        <dbReference type="ChEBI" id="CHEBI:59789"/>
        <dbReference type="ChEBI" id="CHEBI:74483"/>
        <dbReference type="ChEBI" id="CHEBI:82748"/>
        <dbReference type="EC" id="2.1.1.176"/>
    </reaction>
</comment>
<comment type="caution">
    <text evidence="13">Lacks conserved residue(s) required for the propagation of feature annotation.</text>
</comment>
<dbReference type="GO" id="GO:0003723">
    <property type="term" value="F:RNA binding"/>
    <property type="evidence" value="ECO:0007669"/>
    <property type="project" value="UniProtKB-UniRule"/>
</dbReference>
<feature type="active site" description="Nucleophile" evidence="13">
    <location>
        <position position="366"/>
    </location>
</feature>
<dbReference type="EMBL" id="CP016796">
    <property type="protein sequence ID" value="API87191.1"/>
    <property type="molecule type" value="Genomic_DNA"/>
</dbReference>
<dbReference type="PRINTS" id="PR02008">
    <property type="entry name" value="RCMTFAMILY"/>
</dbReference>
<evidence type="ECO:0000256" key="7">
    <source>
        <dbReference type="ARBA" id="ARBA00022679"/>
    </source>
</evidence>
<dbReference type="STRING" id="573570.F7310_07380"/>
<feature type="binding site" evidence="13">
    <location>
        <begin position="246"/>
        <end position="252"/>
    </location>
    <ligand>
        <name>S-adenosyl-L-methionine</name>
        <dbReference type="ChEBI" id="CHEBI:59789"/>
    </ligand>
</feature>
<dbReference type="InterPro" id="IPR023267">
    <property type="entry name" value="RCMT"/>
</dbReference>
<keyword evidence="16" id="KW-1185">Reference proteome</keyword>
<dbReference type="GO" id="GO:0070475">
    <property type="term" value="P:rRNA base methylation"/>
    <property type="evidence" value="ECO:0007669"/>
    <property type="project" value="TreeGrafter"/>
</dbReference>
<feature type="binding site" evidence="13">
    <location>
        <position position="312"/>
    </location>
    <ligand>
        <name>S-adenosyl-L-methionine</name>
        <dbReference type="ChEBI" id="CHEBI:59789"/>
    </ligand>
</feature>
<dbReference type="Pfam" id="PF22458">
    <property type="entry name" value="RsmF-B_ferredox"/>
    <property type="match status" value="1"/>
</dbReference>
<evidence type="ECO:0000256" key="5">
    <source>
        <dbReference type="ARBA" id="ARBA00022552"/>
    </source>
</evidence>
<dbReference type="Gene3D" id="1.10.940.10">
    <property type="entry name" value="NusB-like"/>
    <property type="match status" value="1"/>
</dbReference>
<dbReference type="OrthoDB" id="9810297at2"/>
<dbReference type="SUPFAM" id="SSF53335">
    <property type="entry name" value="S-adenosyl-L-methionine-dependent methyltransferases"/>
    <property type="match status" value="1"/>
</dbReference>
<protein>
    <recommendedName>
        <fullName evidence="3">16S rRNA (cytosine(967)-C(5))-methyltransferase</fullName>
        <ecNumber evidence="3">2.1.1.176</ecNumber>
    </recommendedName>
    <alternativeName>
        <fullName evidence="10">16S rRNA m5C967 methyltransferase</fullName>
    </alternativeName>
    <alternativeName>
        <fullName evidence="11">rRNA (cytosine-C(5)-)-methyltransferase RsmB</fullName>
    </alternativeName>
</protein>
<sequence length="427" mass="49112">MNTRAIAAKVILDILDKQYSLLTIEHKLSNLDISDQDKSFVKLLCYEFFRNYFSLEKILKSYISEKTKQKAKILIMLGILQIFEINQPHYASINETVSACQKLKIVWAKKLVNGVLRKVLRNIDSLTEEYNNHKKYDMPEWLINTLKQQYPNSYLDIIQASNSKADMFVRLNSSKDPTKVIEHFNESNIPYVSQNELKNSIKLKKPIAVESNTLFQKGYFTVQDLSAQYAGWIINPQNEDKILDACAAPGGKTSHISELAPKADITAIDILDRRLELLKENLNRISPNNSVRIVKQDLTKTFHGKFNKIILDAPCTALGTIRRNPDIKLLRSNNDVNDITKLQAQILQNIWDNNLEDNGLLLYVTCSILKQENQDQIKDFLAKNHNAQIVEISMLEEYKTEYGYQILPSIEKCDGFYYCLITKTSSF</sequence>
<keyword evidence="9 13" id="KW-0694">RNA-binding</keyword>
<comment type="function">
    <text evidence="1">Specifically methylates the cytosine at position 967 (m5C967) of 16S rRNA.</text>
</comment>
<dbReference type="InterPro" id="IPR049560">
    <property type="entry name" value="MeTrfase_RsmB-F_NOP2_cat"/>
</dbReference>
<evidence type="ECO:0000256" key="11">
    <source>
        <dbReference type="ARBA" id="ARBA00031088"/>
    </source>
</evidence>
<proteinExistence type="inferred from homology"/>
<keyword evidence="4" id="KW-0963">Cytoplasm</keyword>
<evidence type="ECO:0000256" key="10">
    <source>
        <dbReference type="ARBA" id="ARBA00030399"/>
    </source>
</evidence>
<dbReference type="Proteomes" id="UP000184222">
    <property type="component" value="Chromosome"/>
</dbReference>
<dbReference type="InterPro" id="IPR006027">
    <property type="entry name" value="NusB_RsmB_TIM44"/>
</dbReference>
<gene>
    <name evidence="15" type="ORF">F7310_07380</name>
</gene>
<dbReference type="Gene3D" id="1.10.287.730">
    <property type="entry name" value="Helix hairpin bin"/>
    <property type="match status" value="1"/>
</dbReference>
<name>A0A1L4BTL2_9GAMM</name>
<dbReference type="InterPro" id="IPR001678">
    <property type="entry name" value="MeTrfase_RsmB-F_NOP2_dom"/>
</dbReference>
<dbReference type="InterPro" id="IPR029063">
    <property type="entry name" value="SAM-dependent_MTases_sf"/>
</dbReference>
<dbReference type="AlphaFoldDB" id="A0A1L4BTL2"/>
<evidence type="ECO:0000256" key="2">
    <source>
        <dbReference type="ARBA" id="ARBA00004496"/>
    </source>
</evidence>
<reference evidence="15 16" key="1">
    <citation type="journal article" date="2016" name="Appl. Environ. Microbiol.">
        <title>Whole genome relationships among Francisella bacteria of diverse origin define new species and provide specific regions for detection.</title>
        <authorList>
            <person name="Challacombe J.F."/>
            <person name="Petersen J.M."/>
            <person name="Gallegos-Graves V."/>
            <person name="Hodge D."/>
            <person name="Pillai S."/>
            <person name="Kuske C.R."/>
        </authorList>
    </citation>
    <scope>NUCLEOTIDE SEQUENCE [LARGE SCALE GENOMIC DNA]</scope>
    <source>
        <strain evidence="16">TX07-7310</strain>
    </source>
</reference>
<evidence type="ECO:0000256" key="3">
    <source>
        <dbReference type="ARBA" id="ARBA00012140"/>
    </source>
</evidence>
<dbReference type="InterPro" id="IPR035926">
    <property type="entry name" value="NusB-like_sf"/>
</dbReference>
<evidence type="ECO:0000259" key="14">
    <source>
        <dbReference type="PROSITE" id="PS51686"/>
    </source>
</evidence>
<evidence type="ECO:0000256" key="13">
    <source>
        <dbReference type="PROSITE-ProRule" id="PRU01023"/>
    </source>
</evidence>
<keyword evidence="7 13" id="KW-0808">Transferase</keyword>
<comment type="subcellular location">
    <subcellularLocation>
        <location evidence="2">Cytoplasm</location>
    </subcellularLocation>
</comment>
<evidence type="ECO:0000256" key="1">
    <source>
        <dbReference type="ARBA" id="ARBA00002724"/>
    </source>
</evidence>
<dbReference type="PANTHER" id="PTHR22807">
    <property type="entry name" value="NOP2 YEAST -RELATED NOL1/NOP2/FMU SUN DOMAIN-CONTAINING"/>
    <property type="match status" value="1"/>
</dbReference>
<dbReference type="Pfam" id="PF01029">
    <property type="entry name" value="NusB"/>
    <property type="match status" value="1"/>
</dbReference>
<dbReference type="PANTHER" id="PTHR22807:SF61">
    <property type="entry name" value="NOL1_NOP2_SUN FAMILY PROTEIN _ ANTITERMINATION NUSB DOMAIN-CONTAINING PROTEIN"/>
    <property type="match status" value="1"/>
</dbReference>
<keyword evidence="5" id="KW-0698">rRNA processing</keyword>
<accession>A0A1L4BTL2</accession>
<dbReference type="Gene3D" id="3.40.50.150">
    <property type="entry name" value="Vaccinia Virus protein VP39"/>
    <property type="match status" value="1"/>
</dbReference>
<dbReference type="Pfam" id="PF01189">
    <property type="entry name" value="Methyltr_RsmB-F"/>
    <property type="match status" value="1"/>
</dbReference>
<evidence type="ECO:0000313" key="16">
    <source>
        <dbReference type="Proteomes" id="UP000184222"/>
    </source>
</evidence>
<evidence type="ECO:0000256" key="9">
    <source>
        <dbReference type="ARBA" id="ARBA00022884"/>
    </source>
</evidence>
<dbReference type="GO" id="GO:0009383">
    <property type="term" value="F:rRNA (cytosine-C5-)-methyltransferase activity"/>
    <property type="evidence" value="ECO:0007669"/>
    <property type="project" value="TreeGrafter"/>
</dbReference>
<dbReference type="KEGG" id="frx:F7310_07380"/>
<dbReference type="NCBIfam" id="TIGR00563">
    <property type="entry name" value="rsmB"/>
    <property type="match status" value="1"/>
</dbReference>
<evidence type="ECO:0000313" key="15">
    <source>
        <dbReference type="EMBL" id="API87191.1"/>
    </source>
</evidence>
<evidence type="ECO:0000256" key="12">
    <source>
        <dbReference type="ARBA" id="ARBA00047283"/>
    </source>
</evidence>
<dbReference type="NCBIfam" id="NF008149">
    <property type="entry name" value="PRK10901.1"/>
    <property type="match status" value="1"/>
</dbReference>
<dbReference type="CDD" id="cd02440">
    <property type="entry name" value="AdoMet_MTases"/>
    <property type="match status" value="1"/>
</dbReference>
<evidence type="ECO:0000256" key="6">
    <source>
        <dbReference type="ARBA" id="ARBA00022603"/>
    </source>
</evidence>
<dbReference type="FunFam" id="3.40.50.150:FF:000022">
    <property type="entry name" value="Ribosomal RNA small subunit methyltransferase B"/>
    <property type="match status" value="1"/>
</dbReference>
<organism evidence="15 16">
    <name type="scientific">Francisella uliginis</name>
    <dbReference type="NCBI Taxonomy" id="573570"/>
    <lineage>
        <taxon>Bacteria</taxon>
        <taxon>Pseudomonadati</taxon>
        <taxon>Pseudomonadota</taxon>
        <taxon>Gammaproteobacteria</taxon>
        <taxon>Thiotrichales</taxon>
        <taxon>Francisellaceae</taxon>
        <taxon>Francisella</taxon>
    </lineage>
</organism>
<dbReference type="RefSeq" id="WP_072712901.1">
    <property type="nucleotide sequence ID" value="NZ_CP016796.1"/>
</dbReference>
<feature type="domain" description="SAM-dependent MTase RsmB/NOP-type" evidence="14">
    <location>
        <begin position="157"/>
        <end position="424"/>
    </location>
</feature>
<dbReference type="InterPro" id="IPR054728">
    <property type="entry name" value="RsmB-like_ferredoxin"/>
</dbReference>
<evidence type="ECO:0000256" key="4">
    <source>
        <dbReference type="ARBA" id="ARBA00022490"/>
    </source>
</evidence>
<comment type="similarity">
    <text evidence="13">Belongs to the class I-like SAM-binding methyltransferase superfamily. RsmB/NOP family.</text>
</comment>
<dbReference type="GO" id="GO:0006355">
    <property type="term" value="P:regulation of DNA-templated transcription"/>
    <property type="evidence" value="ECO:0007669"/>
    <property type="project" value="InterPro"/>
</dbReference>
<evidence type="ECO:0000256" key="8">
    <source>
        <dbReference type="ARBA" id="ARBA00022691"/>
    </source>
</evidence>
<feature type="binding site" evidence="13">
    <location>
        <position position="269"/>
    </location>
    <ligand>
        <name>S-adenosyl-L-methionine</name>
        <dbReference type="ChEBI" id="CHEBI:59789"/>
    </ligand>
</feature>
<dbReference type="PROSITE" id="PS51686">
    <property type="entry name" value="SAM_MT_RSMB_NOP"/>
    <property type="match status" value="1"/>
</dbReference>
<dbReference type="EC" id="2.1.1.176" evidence="3"/>
<dbReference type="InterPro" id="IPR004573">
    <property type="entry name" value="rRNA_ssu_MeTfrase_B"/>
</dbReference>
<dbReference type="GO" id="GO:0005829">
    <property type="term" value="C:cytosol"/>
    <property type="evidence" value="ECO:0007669"/>
    <property type="project" value="TreeGrafter"/>
</dbReference>
<keyword evidence="6 13" id="KW-0489">Methyltransferase</keyword>